<reference evidence="1 2" key="1">
    <citation type="journal article" date="2017" name="Int. J. Syst. Evol. Microbiol.">
        <title>Brenneria populi subsp. brevivirga subsp. nov. isolated from symptomatic bark of Populus x euramericana canker, and description of Brenneria populi subsp. populi subsp. nov.</title>
        <authorList>
            <person name="Zheng M.H."/>
            <person name="Piao C.G."/>
            <person name="Xue H."/>
            <person name="Guo M.W."/>
            <person name="Li Y."/>
        </authorList>
    </citation>
    <scope>NUCLEOTIDE SEQUENCE [LARGE SCALE GENOMIC DNA]</scope>
    <source>
        <strain evidence="1 2">D9-5</strain>
    </source>
</reference>
<accession>A0ABU6JST2</accession>
<dbReference type="RefSeq" id="WP_327618692.1">
    <property type="nucleotide sequence ID" value="NZ_JAYWTM010000014.1"/>
</dbReference>
<comment type="caution">
    <text evidence="1">The sequence shown here is derived from an EMBL/GenBank/DDBJ whole genome shotgun (WGS) entry which is preliminary data.</text>
</comment>
<dbReference type="Proteomes" id="UP001309705">
    <property type="component" value="Unassembled WGS sequence"/>
</dbReference>
<dbReference type="EMBL" id="JAYWTM010000014">
    <property type="protein sequence ID" value="MEC5343773.1"/>
    <property type="molecule type" value="Genomic_DNA"/>
</dbReference>
<evidence type="ECO:0000313" key="2">
    <source>
        <dbReference type="Proteomes" id="UP001309705"/>
    </source>
</evidence>
<name>A0ABU6JST2_9GAMM</name>
<keyword evidence="2" id="KW-1185">Reference proteome</keyword>
<evidence type="ECO:0000313" key="1">
    <source>
        <dbReference type="EMBL" id="MEC5343773.1"/>
    </source>
</evidence>
<sequence length="84" mass="9064">MSKVSRNGDTILLREMEQRWRWPAGIVRHKKSPGAIFNVACDGPKGGGQDARHKKSPGAIFNVACDGPKGGGQDARHKKSPFAP</sequence>
<organism evidence="1 2">
    <name type="scientific">Brenneria populi</name>
    <dbReference type="NCBI Taxonomy" id="1505588"/>
    <lineage>
        <taxon>Bacteria</taxon>
        <taxon>Pseudomonadati</taxon>
        <taxon>Pseudomonadota</taxon>
        <taxon>Gammaproteobacteria</taxon>
        <taxon>Enterobacterales</taxon>
        <taxon>Pectobacteriaceae</taxon>
        <taxon>Brenneria</taxon>
    </lineage>
</organism>
<protein>
    <recommendedName>
        <fullName evidence="3">DUF5641 domain-containing protein</fullName>
    </recommendedName>
</protein>
<proteinExistence type="predicted"/>
<gene>
    <name evidence="1" type="ORF">VSX58_14345</name>
</gene>
<evidence type="ECO:0008006" key="3">
    <source>
        <dbReference type="Google" id="ProtNLM"/>
    </source>
</evidence>